<protein>
    <submittedName>
        <fullName evidence="1">Uncharacterized protein</fullName>
    </submittedName>
</protein>
<dbReference type="RefSeq" id="YP_002224976.1">
    <property type="nucleotide sequence ID" value="NC_011273.1"/>
</dbReference>
<proteinExistence type="predicted"/>
<accession>B5LJ69</accession>
<dbReference type="PROSITE" id="PS51257">
    <property type="entry name" value="PROKAR_LIPOPROTEIN"/>
    <property type="match status" value="1"/>
</dbReference>
<reference evidence="1 2" key="1">
    <citation type="submission" date="2008-06" db="EMBL/GenBank/DDBJ databases">
        <authorList>
            <person name="Smith A.L."/>
            <person name="Paladin E.C."/>
            <person name="Jacobs-Sera D."/>
            <person name="Hendirx R.W."/>
            <person name="Hatfull G.F."/>
        </authorList>
    </citation>
    <scope>NUCLEOTIDE SEQUENCE [LARGE SCALE GENOMIC DNA]</scope>
</reference>
<keyword evidence="2" id="KW-1185">Reference proteome</keyword>
<dbReference type="KEGG" id="vg:6920762"/>
<sequence>MFDKTFAKWLSTIIAGAALVIGLSFTATSCSDNGTGGQTFDSLYYEEVSLPNGQRVWCIGEGNVGLSCDWAGSRD</sequence>
<evidence type="ECO:0000313" key="2">
    <source>
        <dbReference type="Proteomes" id="UP000001849"/>
    </source>
</evidence>
<gene>
    <name evidence="1" type="primary">58</name>
    <name evidence="1" type="ORF">MYRNA_58</name>
</gene>
<evidence type="ECO:0000313" key="1">
    <source>
        <dbReference type="EMBL" id="ACH62066.1"/>
    </source>
</evidence>
<organism evidence="1 2">
    <name type="scientific">Mycobacterium phage Myrna</name>
    <dbReference type="NCBI Taxonomy" id="546805"/>
    <lineage>
        <taxon>Viruses</taxon>
        <taxon>Duplodnaviria</taxon>
        <taxon>Heunggongvirae</taxon>
        <taxon>Uroviricota</taxon>
        <taxon>Caudoviricetes</taxon>
        <taxon>Ceeclamvirinae</taxon>
        <taxon>Myrnavirus</taxon>
        <taxon>Myrnavirus myrna</taxon>
    </lineage>
</organism>
<dbReference type="GeneID" id="6920762"/>
<dbReference type="Proteomes" id="UP000001849">
    <property type="component" value="Segment"/>
</dbReference>
<dbReference type="EMBL" id="EU826466">
    <property type="protein sequence ID" value="ACH62066.1"/>
    <property type="molecule type" value="Genomic_DNA"/>
</dbReference>
<name>B5LJ69_9CAUD</name>